<evidence type="ECO:0000256" key="1">
    <source>
        <dbReference type="SAM" id="MobiDB-lite"/>
    </source>
</evidence>
<evidence type="ECO:0000313" key="2">
    <source>
        <dbReference type="EMBL" id="KAF2887386.1"/>
    </source>
</evidence>
<organism evidence="2 3">
    <name type="scientific">Ignelater luminosus</name>
    <name type="common">Cucubano</name>
    <name type="synonym">Pyrophorus luminosus</name>
    <dbReference type="NCBI Taxonomy" id="2038154"/>
    <lineage>
        <taxon>Eukaryota</taxon>
        <taxon>Metazoa</taxon>
        <taxon>Ecdysozoa</taxon>
        <taxon>Arthropoda</taxon>
        <taxon>Hexapoda</taxon>
        <taxon>Insecta</taxon>
        <taxon>Pterygota</taxon>
        <taxon>Neoptera</taxon>
        <taxon>Endopterygota</taxon>
        <taxon>Coleoptera</taxon>
        <taxon>Polyphaga</taxon>
        <taxon>Elateriformia</taxon>
        <taxon>Elateroidea</taxon>
        <taxon>Elateridae</taxon>
        <taxon>Agrypninae</taxon>
        <taxon>Pyrophorini</taxon>
        <taxon>Ignelater</taxon>
    </lineage>
</organism>
<evidence type="ECO:0000313" key="3">
    <source>
        <dbReference type="Proteomes" id="UP000801492"/>
    </source>
</evidence>
<name>A0A8K0G677_IGNLU</name>
<keyword evidence="3" id="KW-1185">Reference proteome</keyword>
<sequence>MNAFTGEGFHDWRNSQARVESHENSNFHKTCVKRTKVSLKSLSKTRWSARHDACYALEKEWSGVLDALNFIAESTDEKPSTRSEATGLQKKTRTKWPVSSESPNPLEIWTMVLLVEDNCLPFEKQQSARTKGSSNVQLESYAYYLQKLSAVRVSWPFFIVRRYSV</sequence>
<dbReference type="AlphaFoldDB" id="A0A8K0G677"/>
<dbReference type="EMBL" id="VTPC01083785">
    <property type="protein sequence ID" value="KAF2887386.1"/>
    <property type="molecule type" value="Genomic_DNA"/>
</dbReference>
<dbReference type="Proteomes" id="UP000801492">
    <property type="component" value="Unassembled WGS sequence"/>
</dbReference>
<dbReference type="OrthoDB" id="10063284at2759"/>
<feature type="region of interest" description="Disordered" evidence="1">
    <location>
        <begin position="75"/>
        <end position="99"/>
    </location>
</feature>
<comment type="caution">
    <text evidence="2">The sequence shown here is derived from an EMBL/GenBank/DDBJ whole genome shotgun (WGS) entry which is preliminary data.</text>
</comment>
<reference evidence="2" key="1">
    <citation type="submission" date="2019-08" db="EMBL/GenBank/DDBJ databases">
        <title>The genome of the North American firefly Photinus pyralis.</title>
        <authorList>
            <consortium name="Photinus pyralis genome working group"/>
            <person name="Fallon T.R."/>
            <person name="Sander Lower S.E."/>
            <person name="Weng J.-K."/>
        </authorList>
    </citation>
    <scope>NUCLEOTIDE SEQUENCE</scope>
    <source>
        <strain evidence="2">TRF0915ILg1</strain>
        <tissue evidence="2">Whole body</tissue>
    </source>
</reference>
<protein>
    <submittedName>
        <fullName evidence="2">Uncharacterized protein</fullName>
    </submittedName>
</protein>
<gene>
    <name evidence="2" type="ORF">ILUMI_18787</name>
</gene>
<proteinExistence type="predicted"/>
<accession>A0A8K0G677</accession>